<evidence type="ECO:0000256" key="4">
    <source>
        <dbReference type="ARBA" id="ARBA00021008"/>
    </source>
</evidence>
<gene>
    <name evidence="19" type="primary">nad2</name>
</gene>
<keyword evidence="14 17" id="KW-0496">Mitochondrion</keyword>
<feature type="transmembrane region" description="Helical" evidence="17">
    <location>
        <begin position="197"/>
        <end position="217"/>
    </location>
</feature>
<geneLocation type="mitochondrion" evidence="19"/>
<evidence type="ECO:0000256" key="7">
    <source>
        <dbReference type="ARBA" id="ARBA00022692"/>
    </source>
</evidence>
<evidence type="ECO:0000256" key="10">
    <source>
        <dbReference type="ARBA" id="ARBA00022982"/>
    </source>
</evidence>
<evidence type="ECO:0000256" key="15">
    <source>
        <dbReference type="ARBA" id="ARBA00023136"/>
    </source>
</evidence>
<dbReference type="Pfam" id="PF00361">
    <property type="entry name" value="Proton_antipo_M"/>
    <property type="match status" value="1"/>
</dbReference>
<evidence type="ECO:0000256" key="14">
    <source>
        <dbReference type="ARBA" id="ARBA00023128"/>
    </source>
</evidence>
<dbReference type="PANTHER" id="PTHR46552">
    <property type="entry name" value="NADH-UBIQUINONE OXIDOREDUCTASE CHAIN 2"/>
    <property type="match status" value="1"/>
</dbReference>
<keyword evidence="6 17" id="KW-0679">Respiratory chain</keyword>
<feature type="transmembrane region" description="Helical" evidence="17">
    <location>
        <begin position="89"/>
        <end position="110"/>
    </location>
</feature>
<evidence type="ECO:0000256" key="1">
    <source>
        <dbReference type="ARBA" id="ARBA00004448"/>
    </source>
</evidence>
<protein>
    <recommendedName>
        <fullName evidence="4 17">NADH-ubiquinone oxidoreductase chain 2</fullName>
        <ecNumber evidence="3 17">7.1.1.2</ecNumber>
    </recommendedName>
</protein>
<keyword evidence="7 17" id="KW-0812">Transmembrane</keyword>
<feature type="domain" description="NADH:quinone oxidoreductase/Mrp antiporter transmembrane" evidence="18">
    <location>
        <begin position="25"/>
        <end position="284"/>
    </location>
</feature>
<keyword evidence="10 17" id="KW-0249">Electron transport</keyword>
<dbReference type="InterPro" id="IPR001750">
    <property type="entry name" value="ND/Mrp_TM"/>
</dbReference>
<keyword evidence="8 17" id="KW-0999">Mitochondrion inner membrane</keyword>
<organism evidence="19">
    <name type="scientific">Osedax mucofloris</name>
    <name type="common">Bone-eating snot-flower worm</name>
    <name type="synonym">Zombie worm</name>
    <dbReference type="NCBI Taxonomy" id="326170"/>
    <lineage>
        <taxon>Eukaryota</taxon>
        <taxon>Metazoa</taxon>
        <taxon>Spiralia</taxon>
        <taxon>Lophotrochozoa</taxon>
        <taxon>Annelida</taxon>
        <taxon>Polychaeta</taxon>
        <taxon>Sedentaria</taxon>
        <taxon>Canalipalpata</taxon>
        <taxon>Sabellida</taxon>
        <taxon>Siboglinidae</taxon>
        <taxon>Osedax</taxon>
    </lineage>
</organism>
<feature type="transmembrane region" description="Helical" evidence="17">
    <location>
        <begin position="61"/>
        <end position="83"/>
    </location>
</feature>
<evidence type="ECO:0000256" key="9">
    <source>
        <dbReference type="ARBA" id="ARBA00022967"/>
    </source>
</evidence>
<evidence type="ECO:0000256" key="17">
    <source>
        <dbReference type="RuleBase" id="RU003403"/>
    </source>
</evidence>
<dbReference type="GO" id="GO:0008137">
    <property type="term" value="F:NADH dehydrogenase (ubiquinone) activity"/>
    <property type="evidence" value="ECO:0007669"/>
    <property type="project" value="UniProtKB-EC"/>
</dbReference>
<reference evidence="19" key="1">
    <citation type="journal article" date="2015" name="Mol. Phylogenet. Evol.">
        <title>Mitogenomics reveals phylogeny and repeated motifs in control regions of the deep-sea family Siboglinidae (Annelida).</title>
        <authorList>
            <person name="Li Y."/>
            <person name="Kocot K.M."/>
            <person name="Schander C."/>
            <person name="Santos S.R."/>
            <person name="Thornhill D.J."/>
            <person name="Halanych K.M."/>
        </authorList>
    </citation>
    <scope>NUCLEOTIDE SEQUENCE</scope>
</reference>
<keyword evidence="5" id="KW-0813">Transport</keyword>
<keyword evidence="13 17" id="KW-0830">Ubiquinone</keyword>
<dbReference type="EC" id="7.1.1.2" evidence="3 17"/>
<comment type="function">
    <text evidence="17">Core subunit of the mitochondrial membrane respiratory chain NADH dehydrogenase (Complex I) which catalyzes electron transfer from NADH through the respiratory chain, using ubiquinone as an electron acceptor. Essential for the catalytic activity and assembly of complex I.</text>
</comment>
<name>A0A0E3GII8_OSEMU</name>
<dbReference type="PRINTS" id="PR01436">
    <property type="entry name" value="NADHDHGNASE2"/>
</dbReference>
<evidence type="ECO:0000256" key="11">
    <source>
        <dbReference type="ARBA" id="ARBA00022989"/>
    </source>
</evidence>
<evidence type="ECO:0000256" key="6">
    <source>
        <dbReference type="ARBA" id="ARBA00022660"/>
    </source>
</evidence>
<feature type="transmembrane region" description="Helical" evidence="17">
    <location>
        <begin position="173"/>
        <end position="191"/>
    </location>
</feature>
<evidence type="ECO:0000256" key="16">
    <source>
        <dbReference type="ARBA" id="ARBA00049551"/>
    </source>
</evidence>
<feature type="transmembrane region" description="Helical" evidence="17">
    <location>
        <begin position="229"/>
        <end position="250"/>
    </location>
</feature>
<keyword evidence="9 17" id="KW-1278">Translocase</keyword>
<keyword evidence="12 17" id="KW-0520">NAD</keyword>
<keyword evidence="15 17" id="KW-0472">Membrane</keyword>
<dbReference type="PANTHER" id="PTHR46552:SF1">
    <property type="entry name" value="NADH-UBIQUINONE OXIDOREDUCTASE CHAIN 2"/>
    <property type="match status" value="1"/>
</dbReference>
<comment type="subcellular location">
    <subcellularLocation>
        <location evidence="1 17">Mitochondrion inner membrane</location>
        <topology evidence="1 17">Multi-pass membrane protein</topology>
    </subcellularLocation>
</comment>
<feature type="transmembrane region" description="Helical" evidence="17">
    <location>
        <begin position="310"/>
        <end position="331"/>
    </location>
</feature>
<dbReference type="GO" id="GO:0006120">
    <property type="term" value="P:mitochondrial electron transport, NADH to ubiquinone"/>
    <property type="evidence" value="ECO:0007669"/>
    <property type="project" value="InterPro"/>
</dbReference>
<evidence type="ECO:0000313" key="19">
    <source>
        <dbReference type="EMBL" id="AJQ21594.1"/>
    </source>
</evidence>
<evidence type="ECO:0000256" key="5">
    <source>
        <dbReference type="ARBA" id="ARBA00022448"/>
    </source>
</evidence>
<evidence type="ECO:0000256" key="12">
    <source>
        <dbReference type="ARBA" id="ARBA00023027"/>
    </source>
</evidence>
<evidence type="ECO:0000256" key="8">
    <source>
        <dbReference type="ARBA" id="ARBA00022792"/>
    </source>
</evidence>
<evidence type="ECO:0000256" key="2">
    <source>
        <dbReference type="ARBA" id="ARBA00007012"/>
    </source>
</evidence>
<accession>A0A0E3GII8</accession>
<evidence type="ECO:0000259" key="18">
    <source>
        <dbReference type="Pfam" id="PF00361"/>
    </source>
</evidence>
<keyword evidence="11 17" id="KW-1133">Transmembrane helix</keyword>
<dbReference type="GO" id="GO:0005743">
    <property type="term" value="C:mitochondrial inner membrane"/>
    <property type="evidence" value="ECO:0007669"/>
    <property type="project" value="UniProtKB-SubCell"/>
</dbReference>
<proteinExistence type="inferred from homology"/>
<dbReference type="EMBL" id="KJ806980">
    <property type="protein sequence ID" value="AJQ21594.1"/>
    <property type="molecule type" value="Genomic_DNA"/>
</dbReference>
<evidence type="ECO:0000256" key="3">
    <source>
        <dbReference type="ARBA" id="ARBA00012944"/>
    </source>
</evidence>
<dbReference type="AlphaFoldDB" id="A0A0E3GII8"/>
<dbReference type="InterPro" id="IPR003917">
    <property type="entry name" value="NADH_UbQ_OxRdtase_chain2"/>
</dbReference>
<evidence type="ECO:0000256" key="13">
    <source>
        <dbReference type="ARBA" id="ARBA00023075"/>
    </source>
</evidence>
<dbReference type="InterPro" id="IPR050175">
    <property type="entry name" value="Complex_I_Subunit_2"/>
</dbReference>
<comment type="similarity">
    <text evidence="2 17">Belongs to the complex I subunit 2 family.</text>
</comment>
<sequence>MPLLKCSSPMFTFTLILSSLSVISASHWFFMWMMMELNLFSFIPLIFSSNSINESESAIKYFLAQATGSSILFVFIILINSQFSFNSALLPILIISMLIKLGAAPCHFWFPSVMNSMSWMSCFILSSWQKISPLFILAFFLSNFNNLTLISLGILNSLIGGIYGINQTSLRTMLAYSSISHLGWMLVVMNLSMPTLLIYFTTYILMIFPIMMLFNSYSISFKPQLFSNSYLPASAMLLISLLFLSMSGLPPFLGFFPKWIVLQSMVSSNMFLYSVALILSSLLTSFFYLNFMLTLSMKSFQTLNLKSSSISSISAASCTSFLLIMILPSIMSI</sequence>
<comment type="catalytic activity">
    <reaction evidence="16 17">
        <text>a ubiquinone + NADH + 5 H(+)(in) = a ubiquinol + NAD(+) + 4 H(+)(out)</text>
        <dbReference type="Rhea" id="RHEA:29091"/>
        <dbReference type="Rhea" id="RHEA-COMP:9565"/>
        <dbReference type="Rhea" id="RHEA-COMP:9566"/>
        <dbReference type="ChEBI" id="CHEBI:15378"/>
        <dbReference type="ChEBI" id="CHEBI:16389"/>
        <dbReference type="ChEBI" id="CHEBI:17976"/>
        <dbReference type="ChEBI" id="CHEBI:57540"/>
        <dbReference type="ChEBI" id="CHEBI:57945"/>
        <dbReference type="EC" id="7.1.1.2"/>
    </reaction>
</comment>
<feature type="transmembrane region" description="Helical" evidence="17">
    <location>
        <begin position="270"/>
        <end position="289"/>
    </location>
</feature>